<gene>
    <name evidence="1" type="ORF">B0H16DRAFT_1462981</name>
</gene>
<dbReference type="Proteomes" id="UP001215598">
    <property type="component" value="Unassembled WGS sequence"/>
</dbReference>
<comment type="caution">
    <text evidence="1">The sequence shown here is derived from an EMBL/GenBank/DDBJ whole genome shotgun (WGS) entry which is preliminary data.</text>
</comment>
<proteinExistence type="predicted"/>
<protein>
    <submittedName>
        <fullName evidence="1">Uncharacterized protein</fullName>
    </submittedName>
</protein>
<reference evidence="1" key="1">
    <citation type="submission" date="2023-03" db="EMBL/GenBank/DDBJ databases">
        <title>Massive genome expansion in bonnet fungi (Mycena s.s.) driven by repeated elements and novel gene families across ecological guilds.</title>
        <authorList>
            <consortium name="Lawrence Berkeley National Laboratory"/>
            <person name="Harder C.B."/>
            <person name="Miyauchi S."/>
            <person name="Viragh M."/>
            <person name="Kuo A."/>
            <person name="Thoen E."/>
            <person name="Andreopoulos B."/>
            <person name="Lu D."/>
            <person name="Skrede I."/>
            <person name="Drula E."/>
            <person name="Henrissat B."/>
            <person name="Morin E."/>
            <person name="Kohler A."/>
            <person name="Barry K."/>
            <person name="LaButti K."/>
            <person name="Morin E."/>
            <person name="Salamov A."/>
            <person name="Lipzen A."/>
            <person name="Mereny Z."/>
            <person name="Hegedus B."/>
            <person name="Baldrian P."/>
            <person name="Stursova M."/>
            <person name="Weitz H."/>
            <person name="Taylor A."/>
            <person name="Grigoriev I.V."/>
            <person name="Nagy L.G."/>
            <person name="Martin F."/>
            <person name="Kauserud H."/>
        </authorList>
    </citation>
    <scope>NUCLEOTIDE SEQUENCE</scope>
    <source>
        <strain evidence="1">CBHHK182m</strain>
    </source>
</reference>
<dbReference type="AlphaFoldDB" id="A0AAD7IKW0"/>
<sequence length="100" mass="11473">MDWKQLLHGEHKAGPPAEKLRSYRPRYSYPYSSTSDYVQLEHCWDSVGEGTCAMGAADNPKIYREVAAERKGVDEPNQYFQTIERPCRLFADSRPRGFSA</sequence>
<keyword evidence="2" id="KW-1185">Reference proteome</keyword>
<organism evidence="1 2">
    <name type="scientific">Mycena metata</name>
    <dbReference type="NCBI Taxonomy" id="1033252"/>
    <lineage>
        <taxon>Eukaryota</taxon>
        <taxon>Fungi</taxon>
        <taxon>Dikarya</taxon>
        <taxon>Basidiomycota</taxon>
        <taxon>Agaricomycotina</taxon>
        <taxon>Agaricomycetes</taxon>
        <taxon>Agaricomycetidae</taxon>
        <taxon>Agaricales</taxon>
        <taxon>Marasmiineae</taxon>
        <taxon>Mycenaceae</taxon>
        <taxon>Mycena</taxon>
    </lineage>
</organism>
<accession>A0AAD7IKW0</accession>
<name>A0AAD7IKW0_9AGAR</name>
<evidence type="ECO:0000313" key="1">
    <source>
        <dbReference type="EMBL" id="KAJ7745150.1"/>
    </source>
</evidence>
<dbReference type="EMBL" id="JARKIB010000084">
    <property type="protein sequence ID" value="KAJ7745150.1"/>
    <property type="molecule type" value="Genomic_DNA"/>
</dbReference>
<evidence type="ECO:0000313" key="2">
    <source>
        <dbReference type="Proteomes" id="UP001215598"/>
    </source>
</evidence>